<reference evidence="5" key="2">
    <citation type="submission" date="2013-07" db="EMBL/GenBank/DDBJ databases">
        <authorList>
            <consortium name="The Broad Institute Genome Sequencing Platform"/>
            <person name="Cuomo C."/>
            <person name="Litvintseva A."/>
            <person name="Chen Y."/>
            <person name="Heitman J."/>
            <person name="Sun S."/>
            <person name="Springer D."/>
            <person name="Dromer F."/>
            <person name="Young S.K."/>
            <person name="Zeng Q."/>
            <person name="Gargeya S."/>
            <person name="Fitzgerald M."/>
            <person name="Abouelleil A."/>
            <person name="Alvarado L."/>
            <person name="Berlin A.M."/>
            <person name="Chapman S.B."/>
            <person name="Dewar J."/>
            <person name="Goldberg J."/>
            <person name="Griggs A."/>
            <person name="Gujja S."/>
            <person name="Hansen M."/>
            <person name="Howarth C."/>
            <person name="Imamovic A."/>
            <person name="Larimer J."/>
            <person name="McCowan C."/>
            <person name="Murphy C."/>
            <person name="Pearson M."/>
            <person name="Priest M."/>
            <person name="Roberts A."/>
            <person name="Saif S."/>
            <person name="Shea T."/>
            <person name="Sykes S."/>
            <person name="Wortman J."/>
            <person name="Nusbaum C."/>
            <person name="Birren B."/>
        </authorList>
    </citation>
    <scope>NUCLEOTIDE SEQUENCE</scope>
    <source>
        <strain evidence="5">CBS 10118</strain>
    </source>
</reference>
<dbReference type="SUPFAM" id="SSF51735">
    <property type="entry name" value="NAD(P)-binding Rossmann-fold domains"/>
    <property type="match status" value="1"/>
</dbReference>
<proteinExistence type="predicted"/>
<name>A0A1B9FSE2_9TREE</name>
<dbReference type="Proteomes" id="UP000092730">
    <property type="component" value="Chromosome 3"/>
</dbReference>
<dbReference type="EMBL" id="CP144543">
    <property type="protein sequence ID" value="WVW83155.1"/>
    <property type="molecule type" value="Genomic_DNA"/>
</dbReference>
<dbReference type="EMBL" id="KI894026">
    <property type="protein sequence ID" value="OCF21684.1"/>
    <property type="molecule type" value="Genomic_DNA"/>
</dbReference>
<dbReference type="Gene3D" id="3.40.50.720">
    <property type="entry name" value="NAD(P)-binding Rossmann-like Domain"/>
    <property type="match status" value="1"/>
</dbReference>
<dbReference type="RefSeq" id="XP_019042754.1">
    <property type="nucleotide sequence ID" value="XM_019195041.1"/>
</dbReference>
<dbReference type="InterPro" id="IPR036291">
    <property type="entry name" value="NAD(P)-bd_dom_sf"/>
</dbReference>
<sequence>MSSPTVIGFLGFTGLVGSSILPHLLEFNEQGKIKLIILHREGSDLSKIPEGIDKRLIDLSENGKDLNKKAVEGLEVVLSTVSGEALKAQTYLVDALEGSPTLKSFVHSDFGTNWTPKELEAPGLTIIGVKEEVVKHAEEKGVPLTHVRVGAFDVYVFKFRAAGTDLQTNVVQEFRNSLKNPLRITSIPFLGYATAQLLLFPDSLAGQTYQVYDYQPTGQELIDVLTKLNGSKPQITQFTEKEYQEGIKVPGVGAILSAIKAKWGDDNWGPERNLPEFKDWQTKSLEEFVGDWKAKL</sequence>
<keyword evidence="6" id="KW-1185">Reference proteome</keyword>
<dbReference type="InterPro" id="IPR051609">
    <property type="entry name" value="NmrA/Isoflavone_reductase-like"/>
</dbReference>
<evidence type="ECO:0000259" key="3">
    <source>
        <dbReference type="Pfam" id="PF05368"/>
    </source>
</evidence>
<dbReference type="KEGG" id="kbi:30212860"/>
<dbReference type="STRING" id="1296100.A0A1B9FSE2"/>
<evidence type="ECO:0000256" key="2">
    <source>
        <dbReference type="ARBA" id="ARBA00023002"/>
    </source>
</evidence>
<dbReference type="VEuPathDB" id="FungiDB:I302_08461"/>
<evidence type="ECO:0000313" key="6">
    <source>
        <dbReference type="Proteomes" id="UP000092730"/>
    </source>
</evidence>
<evidence type="ECO:0000313" key="4">
    <source>
        <dbReference type="EMBL" id="OCF21684.1"/>
    </source>
</evidence>
<dbReference type="GeneID" id="30212860"/>
<dbReference type="OrthoDB" id="5283654at2759"/>
<keyword evidence="1" id="KW-0521">NADP</keyword>
<dbReference type="PANTHER" id="PTHR47706">
    <property type="entry name" value="NMRA-LIKE FAMILY PROTEIN"/>
    <property type="match status" value="1"/>
</dbReference>
<reference evidence="5" key="4">
    <citation type="submission" date="2024-02" db="EMBL/GenBank/DDBJ databases">
        <title>Comparative genomics of Cryptococcus and Kwoniella reveals pathogenesis evolution and contrasting modes of karyotype evolution via chromosome fusion or intercentromeric recombination.</title>
        <authorList>
            <person name="Coelho M.A."/>
            <person name="David-Palma M."/>
            <person name="Shea T."/>
            <person name="Bowers K."/>
            <person name="McGinley-Smith S."/>
            <person name="Mohammad A.W."/>
            <person name="Gnirke A."/>
            <person name="Yurkov A.M."/>
            <person name="Nowrousian M."/>
            <person name="Sun S."/>
            <person name="Cuomo C.A."/>
            <person name="Heitman J."/>
        </authorList>
    </citation>
    <scope>NUCLEOTIDE SEQUENCE</scope>
    <source>
        <strain evidence="5">CBS 10118</strain>
    </source>
</reference>
<reference evidence="4" key="1">
    <citation type="submission" date="2013-07" db="EMBL/GenBank/DDBJ databases">
        <title>The Genome Sequence of Cryptococcus bestiolae CBS10118.</title>
        <authorList>
            <consortium name="The Broad Institute Genome Sequencing Platform"/>
            <person name="Cuomo C."/>
            <person name="Litvintseva A."/>
            <person name="Chen Y."/>
            <person name="Heitman J."/>
            <person name="Sun S."/>
            <person name="Springer D."/>
            <person name="Dromer F."/>
            <person name="Young S.K."/>
            <person name="Zeng Q."/>
            <person name="Gargeya S."/>
            <person name="Fitzgerald M."/>
            <person name="Abouelleil A."/>
            <person name="Alvarado L."/>
            <person name="Berlin A.M."/>
            <person name="Chapman S.B."/>
            <person name="Dewar J."/>
            <person name="Goldberg J."/>
            <person name="Griggs A."/>
            <person name="Gujja S."/>
            <person name="Hansen M."/>
            <person name="Howarth C."/>
            <person name="Imamovic A."/>
            <person name="Larimer J."/>
            <person name="McCowan C."/>
            <person name="Murphy C."/>
            <person name="Pearson M."/>
            <person name="Priest M."/>
            <person name="Roberts A."/>
            <person name="Saif S."/>
            <person name="Shea T."/>
            <person name="Sykes S."/>
            <person name="Wortman J."/>
            <person name="Nusbaum C."/>
            <person name="Birren B."/>
        </authorList>
    </citation>
    <scope>NUCLEOTIDE SEQUENCE [LARGE SCALE GENOMIC DNA]</scope>
    <source>
        <strain evidence="4">CBS 10118</strain>
    </source>
</reference>
<dbReference type="PANTHER" id="PTHR47706:SF9">
    <property type="entry name" value="NMRA-LIKE DOMAIN-CONTAINING PROTEIN-RELATED"/>
    <property type="match status" value="1"/>
</dbReference>
<dbReference type="InterPro" id="IPR008030">
    <property type="entry name" value="NmrA-like"/>
</dbReference>
<dbReference type="Pfam" id="PF05368">
    <property type="entry name" value="NmrA"/>
    <property type="match status" value="1"/>
</dbReference>
<organism evidence="4">
    <name type="scientific">Kwoniella bestiolae CBS 10118</name>
    <dbReference type="NCBI Taxonomy" id="1296100"/>
    <lineage>
        <taxon>Eukaryota</taxon>
        <taxon>Fungi</taxon>
        <taxon>Dikarya</taxon>
        <taxon>Basidiomycota</taxon>
        <taxon>Agaricomycotina</taxon>
        <taxon>Tremellomycetes</taxon>
        <taxon>Tremellales</taxon>
        <taxon>Cryptococcaceae</taxon>
        <taxon>Kwoniella</taxon>
    </lineage>
</organism>
<accession>A0A1B9FSE2</accession>
<dbReference type="Gene3D" id="3.90.25.10">
    <property type="entry name" value="UDP-galactose 4-epimerase, domain 1"/>
    <property type="match status" value="1"/>
</dbReference>
<gene>
    <name evidence="4" type="ORF">I302_08461</name>
    <name evidence="5" type="ORF">I302_105173</name>
</gene>
<feature type="domain" description="NmrA-like" evidence="3">
    <location>
        <begin position="7"/>
        <end position="249"/>
    </location>
</feature>
<dbReference type="AlphaFoldDB" id="A0A1B9FSE2"/>
<dbReference type="GO" id="GO:0016491">
    <property type="term" value="F:oxidoreductase activity"/>
    <property type="evidence" value="ECO:0007669"/>
    <property type="project" value="UniProtKB-KW"/>
</dbReference>
<reference evidence="4" key="3">
    <citation type="submission" date="2014-01" db="EMBL/GenBank/DDBJ databases">
        <title>Evolution of pathogenesis and genome organization in the Tremellales.</title>
        <authorList>
            <person name="Cuomo C."/>
            <person name="Litvintseva A."/>
            <person name="Heitman J."/>
            <person name="Chen Y."/>
            <person name="Sun S."/>
            <person name="Springer D."/>
            <person name="Dromer F."/>
            <person name="Young S."/>
            <person name="Zeng Q."/>
            <person name="Chapman S."/>
            <person name="Gujja S."/>
            <person name="Saif S."/>
            <person name="Birren B."/>
        </authorList>
    </citation>
    <scope>NUCLEOTIDE SEQUENCE</scope>
    <source>
        <strain evidence="4">CBS 10118</strain>
    </source>
</reference>
<evidence type="ECO:0000256" key="1">
    <source>
        <dbReference type="ARBA" id="ARBA00022857"/>
    </source>
</evidence>
<keyword evidence="2" id="KW-0560">Oxidoreductase</keyword>
<protein>
    <recommendedName>
        <fullName evidence="3">NmrA-like domain-containing protein</fullName>
    </recommendedName>
</protein>
<evidence type="ECO:0000313" key="5">
    <source>
        <dbReference type="EMBL" id="WVW83155.1"/>
    </source>
</evidence>